<dbReference type="InterPro" id="IPR020936">
    <property type="entry name" value="TrhO"/>
</dbReference>
<feature type="domain" description="Rhodanese" evidence="1">
    <location>
        <begin position="131"/>
        <end position="232"/>
    </location>
</feature>
<proteinExistence type="predicted"/>
<dbReference type="InterPro" id="IPR036873">
    <property type="entry name" value="Rhodanese-like_dom_sf"/>
</dbReference>
<sequence length="405" mass="45272">MLDSDAETVVVLFYCYQDSCAASLAAEQRLLGAELGLCGRVLVAAEGINGTVQGDAAAIAVYEAAVQKSFSSQIDWKRSIDKSNTALFPDFVVKEVNELVGFGLQGSEPLDVVAESGTRLSPQEFHSLLENPDELRLIDVRNTFEYDVGHFDGAIDPGMTHTAQWPRFVKNNIQDLKGRTVMLYCTGGIRCEKASAFLRRRLKEDGAEVSTPVYQLEGGIHRYLEAFPDGGRFRGANFVFDKRAQMRSGDGTVIGRCSECLGPWDAHHGGRVCTVCRALVLVCDDCDASSEHGEYWCPEHSNLRGSYFHFLDRFSEKELQAQAQSLQLLLDKEVGTHRKNRRNTLRKKLLQVQDRLEHLQLEPKHGETTAEDAEVSVPRRCRACEKPYCQCPGVCWGFWKEIAQE</sequence>
<dbReference type="Proteomes" id="UP001642464">
    <property type="component" value="Unassembled WGS sequence"/>
</dbReference>
<organism evidence="2 3">
    <name type="scientific">Durusdinium trenchii</name>
    <dbReference type="NCBI Taxonomy" id="1381693"/>
    <lineage>
        <taxon>Eukaryota</taxon>
        <taxon>Sar</taxon>
        <taxon>Alveolata</taxon>
        <taxon>Dinophyceae</taxon>
        <taxon>Suessiales</taxon>
        <taxon>Symbiodiniaceae</taxon>
        <taxon>Durusdinium</taxon>
    </lineage>
</organism>
<protein>
    <submittedName>
        <fullName evidence="2">Thiosulfate sulfurtransferase/rhodanese-like domain-containing protein 2</fullName>
    </submittedName>
</protein>
<dbReference type="Gene3D" id="3.40.250.10">
    <property type="entry name" value="Rhodanese-like domain"/>
    <property type="match status" value="1"/>
</dbReference>
<comment type="caution">
    <text evidence="2">The sequence shown here is derived from an EMBL/GenBank/DDBJ whole genome shotgun (WGS) entry which is preliminary data.</text>
</comment>
<evidence type="ECO:0000259" key="1">
    <source>
        <dbReference type="PROSITE" id="PS50206"/>
    </source>
</evidence>
<dbReference type="CDD" id="cd01518">
    <property type="entry name" value="RHOD_YceA"/>
    <property type="match status" value="1"/>
</dbReference>
<evidence type="ECO:0000313" key="2">
    <source>
        <dbReference type="EMBL" id="CAK9017815.1"/>
    </source>
</evidence>
<dbReference type="Pfam" id="PF12368">
    <property type="entry name" value="Rhodanese_C"/>
    <property type="match status" value="1"/>
</dbReference>
<dbReference type="InterPro" id="IPR022111">
    <property type="entry name" value="Rhodanese_C"/>
</dbReference>
<evidence type="ECO:0000313" key="3">
    <source>
        <dbReference type="Proteomes" id="UP001642464"/>
    </source>
</evidence>
<dbReference type="InterPro" id="IPR001763">
    <property type="entry name" value="Rhodanese-like_dom"/>
</dbReference>
<gene>
    <name evidence="2" type="ORF">SCF082_LOCUS13820</name>
</gene>
<dbReference type="SMART" id="SM00450">
    <property type="entry name" value="RHOD"/>
    <property type="match status" value="1"/>
</dbReference>
<name>A0ABP0JTL8_9DINO</name>
<reference evidence="2 3" key="1">
    <citation type="submission" date="2024-02" db="EMBL/GenBank/DDBJ databases">
        <authorList>
            <person name="Chen Y."/>
            <person name="Shah S."/>
            <person name="Dougan E. K."/>
            <person name="Thang M."/>
            <person name="Chan C."/>
        </authorList>
    </citation>
    <scope>NUCLEOTIDE SEQUENCE [LARGE SCALE GENOMIC DNA]</scope>
</reference>
<dbReference type="EMBL" id="CAXAMM010008569">
    <property type="protein sequence ID" value="CAK9017815.1"/>
    <property type="molecule type" value="Genomic_DNA"/>
</dbReference>
<dbReference type="Pfam" id="PF00581">
    <property type="entry name" value="Rhodanese"/>
    <property type="match status" value="1"/>
</dbReference>
<dbReference type="Gene3D" id="3.30.70.100">
    <property type="match status" value="1"/>
</dbReference>
<dbReference type="Pfam" id="PF17773">
    <property type="entry name" value="UPF0176_N"/>
    <property type="match status" value="1"/>
</dbReference>
<dbReference type="InterPro" id="IPR040503">
    <property type="entry name" value="TRHO_N"/>
</dbReference>
<accession>A0ABP0JTL8</accession>
<dbReference type="PANTHER" id="PTHR43268:SF6">
    <property type="entry name" value="THIOSULFATE SULFURTRANSFERASE_RHODANESE-LIKE DOMAIN-CONTAINING PROTEIN 2"/>
    <property type="match status" value="1"/>
</dbReference>
<keyword evidence="3" id="KW-1185">Reference proteome</keyword>
<dbReference type="PANTHER" id="PTHR43268">
    <property type="entry name" value="THIOSULFATE SULFURTRANSFERASE/RHODANESE-LIKE DOMAIN-CONTAINING PROTEIN 2"/>
    <property type="match status" value="1"/>
</dbReference>
<dbReference type="SUPFAM" id="SSF52821">
    <property type="entry name" value="Rhodanese/Cell cycle control phosphatase"/>
    <property type="match status" value="1"/>
</dbReference>
<dbReference type="PROSITE" id="PS50206">
    <property type="entry name" value="RHODANESE_3"/>
    <property type="match status" value="1"/>
</dbReference>